<dbReference type="AlphaFoldDB" id="A0AAV4TLN2"/>
<evidence type="ECO:0000313" key="2">
    <source>
        <dbReference type="EMBL" id="GIY47498.1"/>
    </source>
</evidence>
<keyword evidence="3" id="KW-1185">Reference proteome</keyword>
<dbReference type="InterPro" id="IPR008145">
    <property type="entry name" value="GK/Ca_channel_bsu"/>
</dbReference>
<dbReference type="EMBL" id="BPLR01011586">
    <property type="protein sequence ID" value="GIY47498.1"/>
    <property type="molecule type" value="Genomic_DNA"/>
</dbReference>
<protein>
    <recommendedName>
        <fullName evidence="1">Guanylate kinase/L-type calcium channel beta subunit domain-containing protein</fullName>
    </recommendedName>
</protein>
<dbReference type="Gene3D" id="3.40.50.300">
    <property type="entry name" value="P-loop containing nucleotide triphosphate hydrolases"/>
    <property type="match status" value="1"/>
</dbReference>
<sequence>MESNFKSNADHPCFTICSRLVYLWQPYLASSPCVAGHIKLFIANLVPKQQFRLFQRVPESLVESNFKSNVDNCASIDGSLERLYKESELLRQAYGHFFDLTIVNNDIEETIRTLEKTVEKVHTMTQWVPVTWVY</sequence>
<evidence type="ECO:0000313" key="3">
    <source>
        <dbReference type="Proteomes" id="UP001054945"/>
    </source>
</evidence>
<dbReference type="SUPFAM" id="SSF52540">
    <property type="entry name" value="P-loop containing nucleoside triphosphate hydrolases"/>
    <property type="match status" value="1"/>
</dbReference>
<feature type="domain" description="Guanylate kinase/L-type calcium channel beta subunit" evidence="1">
    <location>
        <begin position="77"/>
        <end position="120"/>
    </location>
</feature>
<dbReference type="InterPro" id="IPR027417">
    <property type="entry name" value="P-loop_NTPase"/>
</dbReference>
<organism evidence="2 3">
    <name type="scientific">Caerostris extrusa</name>
    <name type="common">Bark spider</name>
    <name type="synonym">Caerostris bankana</name>
    <dbReference type="NCBI Taxonomy" id="172846"/>
    <lineage>
        <taxon>Eukaryota</taxon>
        <taxon>Metazoa</taxon>
        <taxon>Ecdysozoa</taxon>
        <taxon>Arthropoda</taxon>
        <taxon>Chelicerata</taxon>
        <taxon>Arachnida</taxon>
        <taxon>Araneae</taxon>
        <taxon>Araneomorphae</taxon>
        <taxon>Entelegynae</taxon>
        <taxon>Araneoidea</taxon>
        <taxon>Araneidae</taxon>
        <taxon>Caerostris</taxon>
    </lineage>
</organism>
<gene>
    <name evidence="2" type="primary">CASK</name>
    <name evidence="2" type="ORF">CEXT_675201</name>
</gene>
<dbReference type="Proteomes" id="UP001054945">
    <property type="component" value="Unassembled WGS sequence"/>
</dbReference>
<evidence type="ECO:0000259" key="1">
    <source>
        <dbReference type="Pfam" id="PF00625"/>
    </source>
</evidence>
<reference evidence="2 3" key="1">
    <citation type="submission" date="2021-06" db="EMBL/GenBank/DDBJ databases">
        <title>Caerostris extrusa draft genome.</title>
        <authorList>
            <person name="Kono N."/>
            <person name="Arakawa K."/>
        </authorList>
    </citation>
    <scope>NUCLEOTIDE SEQUENCE [LARGE SCALE GENOMIC DNA]</scope>
</reference>
<dbReference type="PANTHER" id="PTHR23122">
    <property type="entry name" value="MEMBRANE-ASSOCIATED GUANYLATE KINASE MAGUK"/>
    <property type="match status" value="1"/>
</dbReference>
<comment type="caution">
    <text evidence="2">The sequence shown here is derived from an EMBL/GenBank/DDBJ whole genome shotgun (WGS) entry which is preliminary data.</text>
</comment>
<dbReference type="InterPro" id="IPR050716">
    <property type="entry name" value="MAGUK"/>
</dbReference>
<dbReference type="Pfam" id="PF00625">
    <property type="entry name" value="Guanylate_kin"/>
    <property type="match status" value="1"/>
</dbReference>
<accession>A0AAV4TLN2</accession>
<name>A0AAV4TLN2_CAEEX</name>
<proteinExistence type="predicted"/>